<dbReference type="EMBL" id="JAGTJR010000014">
    <property type="protein sequence ID" value="KAH7049355.1"/>
    <property type="molecule type" value="Genomic_DNA"/>
</dbReference>
<feature type="compositionally biased region" description="Basic and acidic residues" evidence="1">
    <location>
        <begin position="148"/>
        <end position="170"/>
    </location>
</feature>
<sequence>MLSHARRTRIRQQPGQGRGSGQGNRASWTTRQHASPGLTLTPIWTNEHEKKKSPASRPVCKEQDCRASLPAVRPPELRLGTSRDERSAHMAGERTDRGGPWGGGTARWKGRKSGARLTSLRCRATLDTASGGSDDAVSTFWLMSDRNQSEGRRGGAFDNIGKERGNEVRQRALHGGVHRRASQPHSHAQSIVFCERQPRPSFQPQPCP</sequence>
<evidence type="ECO:0000313" key="2">
    <source>
        <dbReference type="EMBL" id="KAH7049355.1"/>
    </source>
</evidence>
<gene>
    <name evidence="2" type="ORF">B0J12DRAFT_102798</name>
</gene>
<keyword evidence="3" id="KW-1185">Reference proteome</keyword>
<feature type="compositionally biased region" description="Basic and acidic residues" evidence="1">
    <location>
        <begin position="81"/>
        <end position="97"/>
    </location>
</feature>
<accession>A0ABQ8GCH1</accession>
<feature type="compositionally biased region" description="Basic residues" evidence="1">
    <location>
        <begin position="1"/>
        <end position="10"/>
    </location>
</feature>
<comment type="caution">
    <text evidence="2">The sequence shown here is derived from an EMBL/GenBank/DDBJ whole genome shotgun (WGS) entry which is preliminary data.</text>
</comment>
<protein>
    <submittedName>
        <fullName evidence="2">Uncharacterized protein</fullName>
    </submittedName>
</protein>
<evidence type="ECO:0000313" key="3">
    <source>
        <dbReference type="Proteomes" id="UP000774617"/>
    </source>
</evidence>
<feature type="region of interest" description="Disordered" evidence="1">
    <location>
        <begin position="1"/>
        <end position="112"/>
    </location>
</feature>
<proteinExistence type="predicted"/>
<dbReference type="Proteomes" id="UP000774617">
    <property type="component" value="Unassembled WGS sequence"/>
</dbReference>
<name>A0ABQ8GCH1_9PEZI</name>
<feature type="region of interest" description="Disordered" evidence="1">
    <location>
        <begin position="148"/>
        <end position="190"/>
    </location>
</feature>
<evidence type="ECO:0000256" key="1">
    <source>
        <dbReference type="SAM" id="MobiDB-lite"/>
    </source>
</evidence>
<reference evidence="2 3" key="1">
    <citation type="journal article" date="2021" name="Nat. Commun.">
        <title>Genetic determinants of endophytism in the Arabidopsis root mycobiome.</title>
        <authorList>
            <person name="Mesny F."/>
            <person name="Miyauchi S."/>
            <person name="Thiergart T."/>
            <person name="Pickel B."/>
            <person name="Atanasova L."/>
            <person name="Karlsson M."/>
            <person name="Huettel B."/>
            <person name="Barry K.W."/>
            <person name="Haridas S."/>
            <person name="Chen C."/>
            <person name="Bauer D."/>
            <person name="Andreopoulos W."/>
            <person name="Pangilinan J."/>
            <person name="LaButti K."/>
            <person name="Riley R."/>
            <person name="Lipzen A."/>
            <person name="Clum A."/>
            <person name="Drula E."/>
            <person name="Henrissat B."/>
            <person name="Kohler A."/>
            <person name="Grigoriev I.V."/>
            <person name="Martin F.M."/>
            <person name="Hacquard S."/>
        </authorList>
    </citation>
    <scope>NUCLEOTIDE SEQUENCE [LARGE SCALE GENOMIC DNA]</scope>
    <source>
        <strain evidence="2 3">MPI-SDFR-AT-0080</strain>
    </source>
</reference>
<organism evidence="2 3">
    <name type="scientific">Macrophomina phaseolina</name>
    <dbReference type="NCBI Taxonomy" id="35725"/>
    <lineage>
        <taxon>Eukaryota</taxon>
        <taxon>Fungi</taxon>
        <taxon>Dikarya</taxon>
        <taxon>Ascomycota</taxon>
        <taxon>Pezizomycotina</taxon>
        <taxon>Dothideomycetes</taxon>
        <taxon>Dothideomycetes incertae sedis</taxon>
        <taxon>Botryosphaeriales</taxon>
        <taxon>Botryosphaeriaceae</taxon>
        <taxon>Macrophomina</taxon>
    </lineage>
</organism>